<dbReference type="Proteomes" id="UP000551327">
    <property type="component" value="Unassembled WGS sequence"/>
</dbReference>
<feature type="transmembrane region" description="Helical" evidence="1">
    <location>
        <begin position="135"/>
        <end position="155"/>
    </location>
</feature>
<keyword evidence="1" id="KW-0812">Transmembrane</keyword>
<feature type="transmembrane region" description="Helical" evidence="1">
    <location>
        <begin position="103"/>
        <end position="123"/>
    </location>
</feature>
<dbReference type="RefSeq" id="WP_185680486.1">
    <property type="nucleotide sequence ID" value="NZ_JACLAX010000023.1"/>
</dbReference>
<evidence type="ECO:0000313" key="3">
    <source>
        <dbReference type="Proteomes" id="UP000551327"/>
    </source>
</evidence>
<feature type="transmembrane region" description="Helical" evidence="1">
    <location>
        <begin position="79"/>
        <end position="97"/>
    </location>
</feature>
<gene>
    <name evidence="2" type="ORF">H7F53_15850</name>
</gene>
<feature type="transmembrane region" description="Helical" evidence="1">
    <location>
        <begin position="48"/>
        <end position="67"/>
    </location>
</feature>
<evidence type="ECO:0000313" key="2">
    <source>
        <dbReference type="EMBL" id="MBC2670626.1"/>
    </source>
</evidence>
<dbReference type="EMBL" id="JACLAX010000023">
    <property type="protein sequence ID" value="MBC2670626.1"/>
    <property type="molecule type" value="Genomic_DNA"/>
</dbReference>
<keyword evidence="1" id="KW-0472">Membrane</keyword>
<dbReference type="InterPro" id="IPR018750">
    <property type="entry name" value="DUF2306_membrane"/>
</dbReference>
<comment type="caution">
    <text evidence="2">The sequence shown here is derived from an EMBL/GenBank/DDBJ whole genome shotgun (WGS) entry which is preliminary data.</text>
</comment>
<evidence type="ECO:0000256" key="1">
    <source>
        <dbReference type="SAM" id="Phobius"/>
    </source>
</evidence>
<feature type="transmembrane region" description="Helical" evidence="1">
    <location>
        <begin position="18"/>
        <end position="36"/>
    </location>
</feature>
<protein>
    <submittedName>
        <fullName evidence="2">DUF2306 domain-containing protein</fullName>
    </submittedName>
</protein>
<proteinExistence type="predicted"/>
<organism evidence="2 3">
    <name type="scientific">Novosphingobium piscinae</name>
    <dbReference type="NCBI Taxonomy" id="1507448"/>
    <lineage>
        <taxon>Bacteria</taxon>
        <taxon>Pseudomonadati</taxon>
        <taxon>Pseudomonadota</taxon>
        <taxon>Alphaproteobacteria</taxon>
        <taxon>Sphingomonadales</taxon>
        <taxon>Sphingomonadaceae</taxon>
        <taxon>Novosphingobium</taxon>
    </lineage>
</organism>
<dbReference type="Pfam" id="PF10067">
    <property type="entry name" value="DUF2306"/>
    <property type="match status" value="1"/>
</dbReference>
<sequence length="166" mass="17751">MSGEARPAVLAADRFERLLALAAAGLLGLSLVALWRGSAHWSATALPIRLHIGAVVVALALTPAILLRRRGDRPHRWLGYVWVAGMALAAASSFAVREVNHGQFSPIHLLSVFVLVQLPRAVLAARRGQLARHRSAVRGIVTGGLLIAGAFTFPFQRLMGVWLSGS</sequence>
<keyword evidence="3" id="KW-1185">Reference proteome</keyword>
<accession>A0A7X1G0Z5</accession>
<keyword evidence="1" id="KW-1133">Transmembrane helix</keyword>
<name>A0A7X1G0Z5_9SPHN</name>
<reference evidence="2 3" key="1">
    <citation type="submission" date="2020-08" db="EMBL/GenBank/DDBJ databases">
        <title>The genome sequence of type strain Novosphingobium piscinae KCTC 42194.</title>
        <authorList>
            <person name="Liu Y."/>
        </authorList>
    </citation>
    <scope>NUCLEOTIDE SEQUENCE [LARGE SCALE GENOMIC DNA]</scope>
    <source>
        <strain evidence="2 3">KCTC 42194</strain>
    </source>
</reference>
<dbReference type="AlphaFoldDB" id="A0A7X1G0Z5"/>